<dbReference type="InterPro" id="IPR005000">
    <property type="entry name" value="Aldolase/citrate-lyase_domain"/>
</dbReference>
<dbReference type="Gene3D" id="3.20.20.60">
    <property type="entry name" value="Phosphoenolpyruvate-binding domains"/>
    <property type="match status" value="1"/>
</dbReference>
<dbReference type="GO" id="GO:0005737">
    <property type="term" value="C:cytoplasm"/>
    <property type="evidence" value="ECO:0007669"/>
    <property type="project" value="TreeGrafter"/>
</dbReference>
<dbReference type="Pfam" id="PF03328">
    <property type="entry name" value="HpcH_HpaI"/>
    <property type="match status" value="1"/>
</dbReference>
<evidence type="ECO:0000256" key="2">
    <source>
        <dbReference type="ARBA" id="ARBA00022723"/>
    </source>
</evidence>
<evidence type="ECO:0000259" key="4">
    <source>
        <dbReference type="Pfam" id="PF03328"/>
    </source>
</evidence>
<dbReference type="OrthoDB" id="1621678at2759"/>
<reference evidence="5" key="1">
    <citation type="journal article" date="2020" name="Stud. Mycol.">
        <title>101 Dothideomycetes genomes: a test case for predicting lifestyles and emergence of pathogens.</title>
        <authorList>
            <person name="Haridas S."/>
            <person name="Albert R."/>
            <person name="Binder M."/>
            <person name="Bloem J."/>
            <person name="Labutti K."/>
            <person name="Salamov A."/>
            <person name="Andreopoulos B."/>
            <person name="Baker S."/>
            <person name="Barry K."/>
            <person name="Bills G."/>
            <person name="Bluhm B."/>
            <person name="Cannon C."/>
            <person name="Castanera R."/>
            <person name="Culley D."/>
            <person name="Daum C."/>
            <person name="Ezra D."/>
            <person name="Gonzalez J."/>
            <person name="Henrissat B."/>
            <person name="Kuo A."/>
            <person name="Liang C."/>
            <person name="Lipzen A."/>
            <person name="Lutzoni F."/>
            <person name="Magnuson J."/>
            <person name="Mondo S."/>
            <person name="Nolan M."/>
            <person name="Ohm R."/>
            <person name="Pangilinan J."/>
            <person name="Park H.-J."/>
            <person name="Ramirez L."/>
            <person name="Alfaro M."/>
            <person name="Sun H."/>
            <person name="Tritt A."/>
            <person name="Yoshinaga Y."/>
            <person name="Zwiers L.-H."/>
            <person name="Turgeon B."/>
            <person name="Goodwin S."/>
            <person name="Spatafora J."/>
            <person name="Crous P."/>
            <person name="Grigoriev I."/>
        </authorList>
    </citation>
    <scope>NUCLEOTIDE SEQUENCE</scope>
    <source>
        <strain evidence="5">CBS 133067</strain>
    </source>
</reference>
<dbReference type="GO" id="GO:0016832">
    <property type="term" value="F:aldehyde-lyase activity"/>
    <property type="evidence" value="ECO:0007669"/>
    <property type="project" value="TreeGrafter"/>
</dbReference>
<evidence type="ECO:0000313" key="5">
    <source>
        <dbReference type="EMBL" id="KAF2098810.1"/>
    </source>
</evidence>
<dbReference type="PANTHER" id="PTHR30502:SF0">
    <property type="entry name" value="PHOSPHOENOLPYRUVATE CARBOXYLASE FAMILY PROTEIN"/>
    <property type="match status" value="1"/>
</dbReference>
<dbReference type="InterPro" id="IPR050251">
    <property type="entry name" value="HpcH-HpaI_aldolase"/>
</dbReference>
<comment type="similarity">
    <text evidence="1">Belongs to the HpcH/HpaI aldolase family.</text>
</comment>
<accession>A0A9P4IC24</accession>
<dbReference type="SUPFAM" id="SSF51621">
    <property type="entry name" value="Phosphoenolpyruvate/pyruvate domain"/>
    <property type="match status" value="1"/>
</dbReference>
<proteinExistence type="inferred from homology"/>
<comment type="caution">
    <text evidence="5">The sequence shown here is derived from an EMBL/GenBank/DDBJ whole genome shotgun (WGS) entry which is preliminary data.</text>
</comment>
<evidence type="ECO:0000313" key="6">
    <source>
        <dbReference type="Proteomes" id="UP000799772"/>
    </source>
</evidence>
<gene>
    <name evidence="5" type="ORF">NA57DRAFT_76048</name>
</gene>
<organism evidence="5 6">
    <name type="scientific">Rhizodiscina lignyota</name>
    <dbReference type="NCBI Taxonomy" id="1504668"/>
    <lineage>
        <taxon>Eukaryota</taxon>
        <taxon>Fungi</taxon>
        <taxon>Dikarya</taxon>
        <taxon>Ascomycota</taxon>
        <taxon>Pezizomycotina</taxon>
        <taxon>Dothideomycetes</taxon>
        <taxon>Pleosporomycetidae</taxon>
        <taxon>Aulographales</taxon>
        <taxon>Rhizodiscinaceae</taxon>
        <taxon>Rhizodiscina</taxon>
    </lineage>
</organism>
<protein>
    <submittedName>
        <fullName evidence="5">HpcH/HpaI aldolase</fullName>
    </submittedName>
</protein>
<keyword evidence="3" id="KW-0456">Lyase</keyword>
<evidence type="ECO:0000256" key="3">
    <source>
        <dbReference type="ARBA" id="ARBA00023239"/>
    </source>
</evidence>
<feature type="domain" description="HpcH/HpaI aldolase/citrate lyase" evidence="4">
    <location>
        <begin position="32"/>
        <end position="248"/>
    </location>
</feature>
<keyword evidence="2" id="KW-0479">Metal-binding</keyword>
<dbReference type="InterPro" id="IPR040442">
    <property type="entry name" value="Pyrv_kinase-like_dom_sf"/>
</dbReference>
<sequence length="272" mass="29199">MADEKIPNYFREKMQRGEVASTLSVKMVRTNDIIMMAKSAGFDGVMIDMEHSSFDFETTSQLCIAALGIGITPIVRSPSKNSSYIARILDGGALGVIVPHVKTVQDVKDIVEAAKFTPVGKRSAGGGLPHLQYRSPPAEVANSLCNEATLVIPMIETLEALEAVNEIAAVPGVDALFMGSSDMTAEMGIPGEYDNKKLMDAYERMISACTRNGKFAGVGGLQTRLDLAEKVCGMGAGWISSAMDSALLFGAVSQKGKEMKELNNRVQQKSRK</sequence>
<keyword evidence="6" id="KW-1185">Reference proteome</keyword>
<dbReference type="EMBL" id="ML978126">
    <property type="protein sequence ID" value="KAF2098810.1"/>
    <property type="molecule type" value="Genomic_DNA"/>
</dbReference>
<dbReference type="PANTHER" id="PTHR30502">
    <property type="entry name" value="2-KETO-3-DEOXY-L-RHAMNONATE ALDOLASE"/>
    <property type="match status" value="1"/>
</dbReference>
<evidence type="ECO:0000256" key="1">
    <source>
        <dbReference type="ARBA" id="ARBA00005568"/>
    </source>
</evidence>
<dbReference type="AlphaFoldDB" id="A0A9P4IC24"/>
<name>A0A9P4IC24_9PEZI</name>
<dbReference type="GO" id="GO:0046872">
    <property type="term" value="F:metal ion binding"/>
    <property type="evidence" value="ECO:0007669"/>
    <property type="project" value="UniProtKB-KW"/>
</dbReference>
<dbReference type="InterPro" id="IPR015813">
    <property type="entry name" value="Pyrv/PenolPyrv_kinase-like_dom"/>
</dbReference>
<dbReference type="Proteomes" id="UP000799772">
    <property type="component" value="Unassembled WGS sequence"/>
</dbReference>